<keyword evidence="2" id="KW-0645">Protease</keyword>
<dbReference type="GO" id="GO:0004252">
    <property type="term" value="F:serine-type endopeptidase activity"/>
    <property type="evidence" value="ECO:0007669"/>
    <property type="project" value="InterPro"/>
</dbReference>
<protein>
    <submittedName>
        <fullName evidence="2">Lon protease</fullName>
    </submittedName>
</protein>
<dbReference type="PATRIC" id="fig|1618392.3.peg.77"/>
<evidence type="ECO:0000259" key="1">
    <source>
        <dbReference type="SMART" id="SM00382"/>
    </source>
</evidence>
<accession>A0A0G1HSX5</accession>
<dbReference type="InterPro" id="IPR027417">
    <property type="entry name" value="P-loop_NTPase"/>
</dbReference>
<keyword evidence="2" id="KW-0378">Hydrolase</keyword>
<dbReference type="PANTHER" id="PTHR43718">
    <property type="entry name" value="LON PROTEASE"/>
    <property type="match status" value="1"/>
</dbReference>
<dbReference type="InterPro" id="IPR027065">
    <property type="entry name" value="Lon_Prtase"/>
</dbReference>
<dbReference type="InterPro" id="IPR003959">
    <property type="entry name" value="ATPase_AAA_core"/>
</dbReference>
<dbReference type="EMBL" id="LCIE01000002">
    <property type="protein sequence ID" value="KKT49748.1"/>
    <property type="molecule type" value="Genomic_DNA"/>
</dbReference>
<dbReference type="GO" id="GO:0005524">
    <property type="term" value="F:ATP binding"/>
    <property type="evidence" value="ECO:0007669"/>
    <property type="project" value="InterPro"/>
</dbReference>
<dbReference type="Gene3D" id="1.10.8.60">
    <property type="match status" value="1"/>
</dbReference>
<dbReference type="GO" id="GO:0006515">
    <property type="term" value="P:protein quality control for misfolded or incompletely synthesized proteins"/>
    <property type="evidence" value="ECO:0007669"/>
    <property type="project" value="TreeGrafter"/>
</dbReference>
<dbReference type="Gene3D" id="3.40.50.300">
    <property type="entry name" value="P-loop containing nucleotide triphosphate hydrolases"/>
    <property type="match status" value="1"/>
</dbReference>
<dbReference type="InterPro" id="IPR003593">
    <property type="entry name" value="AAA+_ATPase"/>
</dbReference>
<evidence type="ECO:0000313" key="3">
    <source>
        <dbReference type="Proteomes" id="UP000034172"/>
    </source>
</evidence>
<proteinExistence type="predicted"/>
<dbReference type="InterPro" id="IPR054594">
    <property type="entry name" value="Lon_lid"/>
</dbReference>
<dbReference type="GO" id="GO:0004176">
    <property type="term" value="F:ATP-dependent peptidase activity"/>
    <property type="evidence" value="ECO:0007669"/>
    <property type="project" value="InterPro"/>
</dbReference>
<evidence type="ECO:0000313" key="2">
    <source>
        <dbReference type="EMBL" id="KKT49748.1"/>
    </source>
</evidence>
<dbReference type="SUPFAM" id="SSF52540">
    <property type="entry name" value="P-loop containing nucleoside triphosphate hydrolases"/>
    <property type="match status" value="1"/>
</dbReference>
<dbReference type="PANTHER" id="PTHR43718:SF2">
    <property type="entry name" value="LON PROTEASE HOMOLOG, MITOCHONDRIAL"/>
    <property type="match status" value="1"/>
</dbReference>
<sequence length="357" mass="39974">MDNPAPTSDANSIARRDLDLLNKKLEGVEMPPELKEKALDMVARLERMFTQGFYSEEFEKVSHYIDWIIKIPWVKRVDRAIDLVAIKETMDKSHYGMDSVKERIIEYMSVLKLRASRNLGAARAPIICLVGLVGTGKTTFAYALSEALGRPIARIPFGGLGSARDLRGESRLHIEAEPGYVARALCDSGVKNPIILLDEIDRVTEEARMDIMGVLVELLDPSQNNRFLDHFIDYPVDLSEVMFIATANNTGNLATAVMDRLEPIMMPSYTDEEKMHIAQSYLFPKALEAAGMDPATITVDLTLWPTIIRPLGYDAGIRTLNRTIEGIVRKVAMMVVTGQAKTVYLTPDNIKSFLPKW</sequence>
<dbReference type="GO" id="GO:0016887">
    <property type="term" value="F:ATP hydrolysis activity"/>
    <property type="evidence" value="ECO:0007669"/>
    <property type="project" value="InterPro"/>
</dbReference>
<dbReference type="SMART" id="SM00382">
    <property type="entry name" value="AAA"/>
    <property type="match status" value="1"/>
</dbReference>
<comment type="caution">
    <text evidence="2">The sequence shown here is derived from an EMBL/GenBank/DDBJ whole genome shotgun (WGS) entry which is preliminary data.</text>
</comment>
<dbReference type="AlphaFoldDB" id="A0A0G1HSX5"/>
<gene>
    <name evidence="2" type="ORF">UW41_C0002G0024</name>
</gene>
<feature type="domain" description="AAA+ ATPase" evidence="1">
    <location>
        <begin position="123"/>
        <end position="271"/>
    </location>
</feature>
<dbReference type="Pfam" id="PF22667">
    <property type="entry name" value="Lon_lid"/>
    <property type="match status" value="1"/>
</dbReference>
<reference evidence="2 3" key="1">
    <citation type="journal article" date="2015" name="Nature">
        <title>rRNA introns, odd ribosomes, and small enigmatic genomes across a large radiation of phyla.</title>
        <authorList>
            <person name="Brown C.T."/>
            <person name="Hug L.A."/>
            <person name="Thomas B.C."/>
            <person name="Sharon I."/>
            <person name="Castelle C.J."/>
            <person name="Singh A."/>
            <person name="Wilkins M.J."/>
            <person name="Williams K.H."/>
            <person name="Banfield J.F."/>
        </authorList>
    </citation>
    <scope>NUCLEOTIDE SEQUENCE [LARGE SCALE GENOMIC DNA]</scope>
</reference>
<name>A0A0G1HSX5_9BACT</name>
<organism evidence="2 3">
    <name type="scientific">Candidatus Collierbacteria bacterium GW2011_GWC2_44_18</name>
    <dbReference type="NCBI Taxonomy" id="1618392"/>
    <lineage>
        <taxon>Bacteria</taxon>
        <taxon>Candidatus Collieribacteriota</taxon>
    </lineage>
</organism>
<dbReference type="Proteomes" id="UP000034172">
    <property type="component" value="Unassembled WGS sequence"/>
</dbReference>
<dbReference type="Gene3D" id="1.20.5.5270">
    <property type="match status" value="1"/>
</dbReference>
<dbReference type="Pfam" id="PF00004">
    <property type="entry name" value="AAA"/>
    <property type="match status" value="1"/>
</dbReference>
<dbReference type="STRING" id="1618392.UW41_C0002G0024"/>